<evidence type="ECO:0000313" key="5">
    <source>
        <dbReference type="Proteomes" id="UP001216674"/>
    </source>
</evidence>
<dbReference type="SUPFAM" id="SSF56349">
    <property type="entry name" value="DNA breaking-rejoining enzymes"/>
    <property type="match status" value="1"/>
</dbReference>
<sequence length="391" mass="43927">MMTIDYAGIAERSGLPPEFIEAFKVLAAKHLRKIRSPSRLSDKPVSFETQYRRVVNLLAAFRELREDGYKLTSPWNLKQKHVTHLVRKWVLKLNQAPGTVENKLTYLRTIAAWMGKPNLVGKLDDYVERPEEYRRTYSTEVEKTWEAQGVEIAALLAEIERTDRFVAIQLKLQAAFGLRAKESFLLRPHRVTVDGALLVDAGTKGGLKRDVQIEFEAQYVLLASACRLANSKSRTTIPLGYTLDRWRNHFYHVLRTHGVTKGALRVTAHGLRHQYLNGLYHRITGERSAIQGGAKPADALHELGMKRIVEAAGHSRATKSEAYLGRHGAVKRKRPTIEEVRAALEKSGQEKKAAAAALGISRQALYRILDGARSQAAVAHRTNGVEEEADE</sequence>
<feature type="domain" description="Putative integrase N-terminal" evidence="2">
    <location>
        <begin position="46"/>
        <end position="119"/>
    </location>
</feature>
<feature type="domain" description="Integrase catalytic" evidence="3">
    <location>
        <begin position="138"/>
        <end position="275"/>
    </location>
</feature>
<dbReference type="InterPro" id="IPR024456">
    <property type="entry name" value="Integrase_catalytic_putative"/>
</dbReference>
<name>A0ABT6AW07_9BURK</name>
<protein>
    <submittedName>
        <fullName evidence="4">Integrase domain-containing protein</fullName>
    </submittedName>
</protein>
<keyword evidence="1" id="KW-0233">DNA recombination</keyword>
<keyword evidence="5" id="KW-1185">Reference proteome</keyword>
<dbReference type="RefSeq" id="WP_276267168.1">
    <property type="nucleotide sequence ID" value="NZ_JARJLM010000464.1"/>
</dbReference>
<dbReference type="Proteomes" id="UP001216674">
    <property type="component" value="Unassembled WGS sequence"/>
</dbReference>
<dbReference type="Gene3D" id="1.10.10.60">
    <property type="entry name" value="Homeodomain-like"/>
    <property type="match status" value="1"/>
</dbReference>
<dbReference type="InterPro" id="IPR024457">
    <property type="entry name" value="Putative_integrase_N"/>
</dbReference>
<dbReference type="Pfam" id="PF12834">
    <property type="entry name" value="Phage_int_SAM_2"/>
    <property type="match status" value="1"/>
</dbReference>
<comment type="caution">
    <text evidence="4">The sequence shown here is derived from an EMBL/GenBank/DDBJ whole genome shotgun (WGS) entry which is preliminary data.</text>
</comment>
<evidence type="ECO:0000313" key="4">
    <source>
        <dbReference type="EMBL" id="MDF3836810.1"/>
    </source>
</evidence>
<gene>
    <name evidence="4" type="ORF">P3W85_28215</name>
</gene>
<evidence type="ECO:0000259" key="2">
    <source>
        <dbReference type="Pfam" id="PF12834"/>
    </source>
</evidence>
<reference evidence="4 5" key="1">
    <citation type="submission" date="2023-03" db="EMBL/GenBank/DDBJ databases">
        <title>Draft assemblies of triclosan tolerant bacteria isolated from returned activated sludge.</title>
        <authorList>
            <person name="Van Hamelsveld S."/>
        </authorList>
    </citation>
    <scope>NUCLEOTIDE SEQUENCE [LARGE SCALE GENOMIC DNA]</scope>
    <source>
        <strain evidence="4 5">GW210010_S58</strain>
    </source>
</reference>
<proteinExistence type="predicted"/>
<organism evidence="4 5">
    <name type="scientific">Cupriavidus basilensis</name>
    <dbReference type="NCBI Taxonomy" id="68895"/>
    <lineage>
        <taxon>Bacteria</taxon>
        <taxon>Pseudomonadati</taxon>
        <taxon>Pseudomonadota</taxon>
        <taxon>Betaproteobacteria</taxon>
        <taxon>Burkholderiales</taxon>
        <taxon>Burkholderiaceae</taxon>
        <taxon>Cupriavidus</taxon>
    </lineage>
</organism>
<dbReference type="InterPro" id="IPR013762">
    <property type="entry name" value="Integrase-like_cat_sf"/>
</dbReference>
<accession>A0ABT6AW07</accession>
<dbReference type="EMBL" id="JARJLM010000464">
    <property type="protein sequence ID" value="MDF3836810.1"/>
    <property type="molecule type" value="Genomic_DNA"/>
</dbReference>
<dbReference type="InterPro" id="IPR011010">
    <property type="entry name" value="DNA_brk_join_enz"/>
</dbReference>
<dbReference type="Pfam" id="PF12835">
    <property type="entry name" value="Integrase_1"/>
    <property type="match status" value="1"/>
</dbReference>
<evidence type="ECO:0000259" key="3">
    <source>
        <dbReference type="Pfam" id="PF12835"/>
    </source>
</evidence>
<evidence type="ECO:0000256" key="1">
    <source>
        <dbReference type="ARBA" id="ARBA00023172"/>
    </source>
</evidence>
<dbReference type="Gene3D" id="1.10.443.10">
    <property type="entry name" value="Intergrase catalytic core"/>
    <property type="match status" value="1"/>
</dbReference>